<organism evidence="1 2">
    <name type="scientific">Alternaria gaisen</name>
    <dbReference type="NCBI Taxonomy" id="167740"/>
    <lineage>
        <taxon>Eukaryota</taxon>
        <taxon>Fungi</taxon>
        <taxon>Dikarya</taxon>
        <taxon>Ascomycota</taxon>
        <taxon>Pezizomycotina</taxon>
        <taxon>Dothideomycetes</taxon>
        <taxon>Pleosporomycetidae</taxon>
        <taxon>Pleosporales</taxon>
        <taxon>Pleosporineae</taxon>
        <taxon>Pleosporaceae</taxon>
        <taxon>Alternaria</taxon>
        <taxon>Alternaria sect. Alternaria</taxon>
    </lineage>
</organism>
<protein>
    <submittedName>
        <fullName evidence="1">Uncharacterized protein</fullName>
    </submittedName>
</protein>
<evidence type="ECO:0000313" key="2">
    <source>
        <dbReference type="Proteomes" id="UP000293547"/>
    </source>
</evidence>
<evidence type="ECO:0000313" key="1">
    <source>
        <dbReference type="EMBL" id="KAB2109436.1"/>
    </source>
</evidence>
<proteinExistence type="predicted"/>
<accession>A0ACB6FYJ1</accession>
<dbReference type="Proteomes" id="UP000293547">
    <property type="component" value="Unassembled WGS sequence"/>
</dbReference>
<reference evidence="1 2" key="1">
    <citation type="journal article" date="2019" name="bioRxiv">
        <title>Genomics, evolutionary history and diagnostics of the Alternaria alternata species group including apple and Asian pear pathotypes.</title>
        <authorList>
            <person name="Armitage A.D."/>
            <person name="Cockerton H.M."/>
            <person name="Sreenivasaprasad S."/>
            <person name="Woodhall J.W."/>
            <person name="Lane C.R."/>
            <person name="Harrison R.J."/>
            <person name="Clarkson J.P."/>
        </authorList>
    </citation>
    <scope>NUCLEOTIDE SEQUENCE [LARGE SCALE GENOMIC DNA]</scope>
    <source>
        <strain evidence="1 2">FERA 650</strain>
    </source>
</reference>
<name>A0ACB6FYJ1_9PLEO</name>
<sequence>MELDGDYQPEDLQRVAEDVAMDLRRRWDEVFQRSRDTAEDRDLRRFANAEVERQRAKEDEETHLALSVSQAESNQAEEAEFQKAKLESRVDERARAERAEREQLEQAVLDSLVTATLLEQEQKEAIDKAIVESELTVKREQERKAEELTRCLAKYTINDLTEEEHMRLVILLIQEKELRHSDATVVPATLTVDGSRPSVKRPHPATAGASSSPPVRTGFPVLSVPSSSSLLYRTGEENPGRKMELLKVSCSTPSDSQISENYWIQRAIAWHISAIIASEPQSE</sequence>
<gene>
    <name evidence="1" type="ORF">AG0111_0g976</name>
</gene>
<comment type="caution">
    <text evidence="1">The sequence shown here is derived from an EMBL/GenBank/DDBJ whole genome shotgun (WGS) entry which is preliminary data.</text>
</comment>
<keyword evidence="2" id="KW-1185">Reference proteome</keyword>
<dbReference type="EMBL" id="PDWZ02000001">
    <property type="protein sequence ID" value="KAB2109436.1"/>
    <property type="molecule type" value="Genomic_DNA"/>
</dbReference>